<gene>
    <name evidence="2" type="ORF">GCM10009560_14440</name>
</gene>
<dbReference type="Proteomes" id="UP001501578">
    <property type="component" value="Unassembled WGS sequence"/>
</dbReference>
<evidence type="ECO:0000313" key="2">
    <source>
        <dbReference type="EMBL" id="GAA0917980.1"/>
    </source>
</evidence>
<sequence length="200" mass="22731">MRAAGRRPAPQRVNPFARLAASPSHRLAKAEYDREVEHALMTGRAPIWKLERAQSFLEPDVASWRAMRAGDWRLALSLIDDMRDGLAELYERIPPVHRVRVVERPLTPYVCWEMHVLCAREAAGEHVRVVPADRVRHLDPLPEVLILSARRLYVIGYDECGAHLGGCRHTDPTLVRACERAVSELFACGEPLGEWFAREL</sequence>
<reference evidence="2 3" key="1">
    <citation type="journal article" date="2019" name="Int. J. Syst. Evol. Microbiol.">
        <title>The Global Catalogue of Microorganisms (GCM) 10K type strain sequencing project: providing services to taxonomists for standard genome sequencing and annotation.</title>
        <authorList>
            <consortium name="The Broad Institute Genomics Platform"/>
            <consortium name="The Broad Institute Genome Sequencing Center for Infectious Disease"/>
            <person name="Wu L."/>
            <person name="Ma J."/>
        </authorList>
    </citation>
    <scope>NUCLEOTIDE SEQUENCE [LARGE SCALE GENOMIC DNA]</scope>
    <source>
        <strain evidence="2 3">JCM 11136</strain>
    </source>
</reference>
<dbReference type="EMBL" id="BAAAHQ010000006">
    <property type="protein sequence ID" value="GAA0917980.1"/>
    <property type="molecule type" value="Genomic_DNA"/>
</dbReference>
<organism evidence="2 3">
    <name type="scientific">Nonomuraea longicatena</name>
    <dbReference type="NCBI Taxonomy" id="83682"/>
    <lineage>
        <taxon>Bacteria</taxon>
        <taxon>Bacillati</taxon>
        <taxon>Actinomycetota</taxon>
        <taxon>Actinomycetes</taxon>
        <taxon>Streptosporangiales</taxon>
        <taxon>Streptosporangiaceae</taxon>
        <taxon>Nonomuraea</taxon>
    </lineage>
</organism>
<accession>A0ABN1NW08</accession>
<proteinExistence type="predicted"/>
<evidence type="ECO:0000259" key="1">
    <source>
        <dbReference type="Pfam" id="PF21806"/>
    </source>
</evidence>
<comment type="caution">
    <text evidence="2">The sequence shown here is derived from an EMBL/GenBank/DDBJ whole genome shotgun (WGS) entry which is preliminary data.</text>
</comment>
<protein>
    <recommendedName>
        <fullName evidence="1">DUF6879 domain-containing protein</fullName>
    </recommendedName>
</protein>
<keyword evidence="3" id="KW-1185">Reference proteome</keyword>
<feature type="domain" description="DUF6879" evidence="1">
    <location>
        <begin position="36"/>
        <end position="196"/>
    </location>
</feature>
<dbReference type="Pfam" id="PF21806">
    <property type="entry name" value="DUF6879"/>
    <property type="match status" value="1"/>
</dbReference>
<evidence type="ECO:0000313" key="3">
    <source>
        <dbReference type="Proteomes" id="UP001501578"/>
    </source>
</evidence>
<dbReference type="InterPro" id="IPR049244">
    <property type="entry name" value="DUF6879"/>
</dbReference>
<name>A0ABN1NW08_9ACTN</name>